<dbReference type="GeneID" id="77807401"/>
<reference evidence="1" key="1">
    <citation type="submission" date="2022-10" db="EMBL/GenBank/DDBJ databases">
        <title>Puccinia triticina Genome sequencing and assembly.</title>
        <authorList>
            <person name="Li C."/>
        </authorList>
    </citation>
    <scope>NUCLEOTIDE SEQUENCE</scope>
    <source>
        <strain evidence="1">Pt15</strain>
    </source>
</reference>
<organism evidence="1 2">
    <name type="scientific">Puccinia triticina</name>
    <dbReference type="NCBI Taxonomy" id="208348"/>
    <lineage>
        <taxon>Eukaryota</taxon>
        <taxon>Fungi</taxon>
        <taxon>Dikarya</taxon>
        <taxon>Basidiomycota</taxon>
        <taxon>Pucciniomycotina</taxon>
        <taxon>Pucciniomycetes</taxon>
        <taxon>Pucciniales</taxon>
        <taxon>Pucciniaceae</taxon>
        <taxon>Puccinia</taxon>
    </lineage>
</organism>
<dbReference type="Proteomes" id="UP001164743">
    <property type="component" value="Chromosome 2A"/>
</dbReference>
<dbReference type="EMBL" id="CP110422">
    <property type="protein sequence ID" value="WAQ82166.1"/>
    <property type="molecule type" value="Genomic_DNA"/>
</dbReference>
<keyword evidence="2" id="KW-1185">Reference proteome</keyword>
<dbReference type="RefSeq" id="XP_053017721.1">
    <property type="nucleotide sequence ID" value="XM_053166506.1"/>
</dbReference>
<evidence type="ECO:0000313" key="1">
    <source>
        <dbReference type="EMBL" id="WAQ82166.1"/>
    </source>
</evidence>
<protein>
    <submittedName>
        <fullName evidence="1">Uncharacterized protein</fullName>
    </submittedName>
</protein>
<proteinExistence type="predicted"/>
<accession>A0ABY7CDF2</accession>
<sequence length="75" mass="8430">MAVDTVQNSTINVCLSDQWRTPIPINTHPYYTIDSTNSVSFGVISSSYELVETEKQRKQHSSAWPWALGVVQCDV</sequence>
<evidence type="ECO:0000313" key="2">
    <source>
        <dbReference type="Proteomes" id="UP001164743"/>
    </source>
</evidence>
<gene>
    <name evidence="1" type="ORF">PtA15_2A481</name>
</gene>
<name>A0ABY7CDF2_9BASI</name>